<dbReference type="Pfam" id="PF07460">
    <property type="entry name" value="NUMOD3"/>
    <property type="match status" value="1"/>
</dbReference>
<name>A0ABR8Z0W1_9MICO</name>
<evidence type="ECO:0000313" key="3">
    <source>
        <dbReference type="EMBL" id="MBD8061958.1"/>
    </source>
</evidence>
<sequence>MTQYSVRRRLRRHLSNARQGRKTPFYDWLRREGAENVEVDLLETITTTREDLGMAEVRWISERRAAGDRLLNLTDGGLGPTGAVWTDEQREAARQRSTGRPGTSRFGAANTFFGKSHTAEQREAWSLSRRGMNLGAKNPNFGRFGPDHPSYGHVMTPEQRQALSEARRGERNPNYGKTPSAEARARVSAALRGRPMPSSRRNAHTRHHTNKGKVSETCQYCQESAASPADWREEREAP</sequence>
<comment type="caution">
    <text evidence="3">The sequence shown here is derived from an EMBL/GenBank/DDBJ whole genome shotgun (WGS) entry which is preliminary data.</text>
</comment>
<feature type="domain" description="Nuclease associated modular" evidence="2">
    <location>
        <begin position="152"/>
        <end position="188"/>
    </location>
</feature>
<dbReference type="EMBL" id="JACSPO010000002">
    <property type="protein sequence ID" value="MBD8061958.1"/>
    <property type="molecule type" value="Genomic_DNA"/>
</dbReference>
<gene>
    <name evidence="3" type="ORF">H9624_06440</name>
</gene>
<evidence type="ECO:0000313" key="4">
    <source>
        <dbReference type="Proteomes" id="UP000661894"/>
    </source>
</evidence>
<evidence type="ECO:0000259" key="2">
    <source>
        <dbReference type="Pfam" id="PF07460"/>
    </source>
</evidence>
<evidence type="ECO:0000256" key="1">
    <source>
        <dbReference type="SAM" id="MobiDB-lite"/>
    </source>
</evidence>
<keyword evidence="4" id="KW-1185">Reference proteome</keyword>
<dbReference type="Proteomes" id="UP000661894">
    <property type="component" value="Unassembled WGS sequence"/>
</dbReference>
<dbReference type="InterPro" id="IPR003611">
    <property type="entry name" value="NUMOD3"/>
</dbReference>
<feature type="compositionally biased region" description="Polar residues" evidence="1">
    <location>
        <begin position="216"/>
        <end position="225"/>
    </location>
</feature>
<protein>
    <submittedName>
        <fullName evidence="3">NUMOD3 motif protein</fullName>
    </submittedName>
</protein>
<feature type="region of interest" description="Disordered" evidence="1">
    <location>
        <begin position="160"/>
        <end position="238"/>
    </location>
</feature>
<organism evidence="3 4">
    <name type="scientific">Oceanitalea stevensii</name>
    <dbReference type="NCBI Taxonomy" id="2763072"/>
    <lineage>
        <taxon>Bacteria</taxon>
        <taxon>Bacillati</taxon>
        <taxon>Actinomycetota</taxon>
        <taxon>Actinomycetes</taxon>
        <taxon>Micrococcales</taxon>
        <taxon>Bogoriellaceae</taxon>
        <taxon>Georgenia</taxon>
    </lineage>
</organism>
<proteinExistence type="predicted"/>
<reference evidence="3 4" key="1">
    <citation type="submission" date="2020-08" db="EMBL/GenBank/DDBJ databases">
        <title>A Genomic Blueprint of the Chicken Gut Microbiome.</title>
        <authorList>
            <person name="Gilroy R."/>
            <person name="Ravi A."/>
            <person name="Getino M."/>
            <person name="Pursley I."/>
            <person name="Horton D.L."/>
            <person name="Alikhan N.-F."/>
            <person name="Baker D."/>
            <person name="Gharbi K."/>
            <person name="Hall N."/>
            <person name="Watson M."/>
            <person name="Adriaenssens E.M."/>
            <person name="Foster-Nyarko E."/>
            <person name="Jarju S."/>
            <person name="Secka A."/>
            <person name="Antonio M."/>
            <person name="Oren A."/>
            <person name="Chaudhuri R."/>
            <person name="La Ragione R.M."/>
            <person name="Hildebrand F."/>
            <person name="Pallen M.J."/>
        </authorList>
    </citation>
    <scope>NUCLEOTIDE SEQUENCE [LARGE SCALE GENOMIC DNA]</scope>
    <source>
        <strain evidence="3 4">Sa1BUA1</strain>
    </source>
</reference>
<feature type="compositionally biased region" description="Basic residues" evidence="1">
    <location>
        <begin position="201"/>
        <end position="211"/>
    </location>
</feature>
<accession>A0ABR8Z0W1</accession>
<dbReference type="SUPFAM" id="SSF64496">
    <property type="entry name" value="DNA-binding domain of intron-encoded endonucleases"/>
    <property type="match status" value="2"/>
</dbReference>
<dbReference type="CDD" id="cd10443">
    <property type="entry name" value="GIY-YIG_HE_Tlr8p_PBC-V_like"/>
    <property type="match status" value="1"/>
</dbReference>